<protein>
    <submittedName>
        <fullName evidence="1">Uncharacterized protein</fullName>
    </submittedName>
</protein>
<dbReference type="AlphaFoldDB" id="A0A3E0TUY8"/>
<gene>
    <name evidence="1" type="ORF">DXX93_15045</name>
</gene>
<evidence type="ECO:0000313" key="2">
    <source>
        <dbReference type="Proteomes" id="UP000256478"/>
    </source>
</evidence>
<dbReference type="Proteomes" id="UP000256478">
    <property type="component" value="Unassembled WGS sequence"/>
</dbReference>
<proteinExistence type="predicted"/>
<evidence type="ECO:0000313" key="1">
    <source>
        <dbReference type="EMBL" id="REL27745.1"/>
    </source>
</evidence>
<dbReference type="EMBL" id="QUOU01000001">
    <property type="protein sequence ID" value="REL27745.1"/>
    <property type="molecule type" value="Genomic_DNA"/>
</dbReference>
<organism evidence="1 2">
    <name type="scientific">Thalassotalea euphylliae</name>
    <dbReference type="NCBI Taxonomy" id="1655234"/>
    <lineage>
        <taxon>Bacteria</taxon>
        <taxon>Pseudomonadati</taxon>
        <taxon>Pseudomonadota</taxon>
        <taxon>Gammaproteobacteria</taxon>
        <taxon>Alteromonadales</taxon>
        <taxon>Colwelliaceae</taxon>
        <taxon>Thalassotalea</taxon>
    </lineage>
</organism>
<reference evidence="1 2" key="1">
    <citation type="submission" date="2018-08" db="EMBL/GenBank/DDBJ databases">
        <title>Thalassotalea euphylliae genome.</title>
        <authorList>
            <person name="Summers S."/>
            <person name="Rice S.A."/>
            <person name="Freckelton M.L."/>
            <person name="Nedved B.T."/>
            <person name="Hadfield M.G."/>
        </authorList>
    </citation>
    <scope>NUCLEOTIDE SEQUENCE [LARGE SCALE GENOMIC DNA]</scope>
    <source>
        <strain evidence="1 2">H1</strain>
    </source>
</reference>
<dbReference type="RefSeq" id="WP_116008815.1">
    <property type="nucleotide sequence ID" value="NZ_QUOU01000001.1"/>
</dbReference>
<comment type="caution">
    <text evidence="1">The sequence shown here is derived from an EMBL/GenBank/DDBJ whole genome shotgun (WGS) entry which is preliminary data.</text>
</comment>
<name>A0A3E0TUY8_9GAMM</name>
<sequence>MLFGCEQYATAKNEREQLAEPAASPLENTWQRYVNEVDGDKQFVEIMRKNDNLIAVRLALSGACSLNELGDAELATAGDLDIMEDPSGESIPVETYVLSGRGDCYFNLYLEDQGRYVWVSGGCDQSCYFNLQPMRRE</sequence>
<accession>A0A3E0TUY8</accession>